<evidence type="ECO:0008006" key="2">
    <source>
        <dbReference type="Google" id="ProtNLM"/>
    </source>
</evidence>
<protein>
    <recommendedName>
        <fullName evidence="2">Outer membrane lipoprotein-sorting protein</fullName>
    </recommendedName>
</protein>
<comment type="caution">
    <text evidence="1">The sequence shown here is derived from an EMBL/GenBank/DDBJ whole genome shotgun (WGS) entry which is preliminary data.</text>
</comment>
<dbReference type="EMBL" id="BARW01022516">
    <property type="protein sequence ID" value="GAJ00224.1"/>
    <property type="molecule type" value="Genomic_DNA"/>
</dbReference>
<name>X1T4Q4_9ZZZZ</name>
<feature type="non-terminal residue" evidence="1">
    <location>
        <position position="84"/>
    </location>
</feature>
<gene>
    <name evidence="1" type="ORF">S12H4_37555</name>
</gene>
<reference evidence="1" key="1">
    <citation type="journal article" date="2014" name="Front. Microbiol.">
        <title>High frequency of phylogenetically diverse reductive dehalogenase-homologous genes in deep subseafloor sedimentary metagenomes.</title>
        <authorList>
            <person name="Kawai M."/>
            <person name="Futagami T."/>
            <person name="Toyoda A."/>
            <person name="Takaki Y."/>
            <person name="Nishi S."/>
            <person name="Hori S."/>
            <person name="Arai W."/>
            <person name="Tsubouchi T."/>
            <person name="Morono Y."/>
            <person name="Uchiyama I."/>
            <person name="Ito T."/>
            <person name="Fujiyama A."/>
            <person name="Inagaki F."/>
            <person name="Takami H."/>
        </authorList>
    </citation>
    <scope>NUCLEOTIDE SEQUENCE</scope>
    <source>
        <strain evidence="1">Expedition CK06-06</strain>
    </source>
</reference>
<proteinExistence type="predicted"/>
<organism evidence="1">
    <name type="scientific">marine sediment metagenome</name>
    <dbReference type="NCBI Taxonomy" id="412755"/>
    <lineage>
        <taxon>unclassified sequences</taxon>
        <taxon>metagenomes</taxon>
        <taxon>ecological metagenomes</taxon>
    </lineage>
</organism>
<evidence type="ECO:0000313" key="1">
    <source>
        <dbReference type="EMBL" id="GAJ00224.1"/>
    </source>
</evidence>
<sequence>MKKKAIVALVLLLSSSVVLCAAAGAQDAHNLVEAAVNYYRGKASIATVDMTIHRPGWERTMTMKAWTKGQKDSIFIIIAPPKDR</sequence>
<dbReference type="AlphaFoldDB" id="X1T4Q4"/>
<accession>X1T4Q4</accession>